<dbReference type="InterPro" id="IPR004087">
    <property type="entry name" value="KH_dom"/>
</dbReference>
<evidence type="ECO:0000256" key="1">
    <source>
        <dbReference type="ARBA" id="ARBA00022722"/>
    </source>
</evidence>
<dbReference type="InterPro" id="IPR006675">
    <property type="entry name" value="HDIG_dom"/>
</dbReference>
<dbReference type="SUPFAM" id="SSF109604">
    <property type="entry name" value="HD-domain/PDEase-like"/>
    <property type="match status" value="1"/>
</dbReference>
<dbReference type="GO" id="GO:0005886">
    <property type="term" value="C:plasma membrane"/>
    <property type="evidence" value="ECO:0007669"/>
    <property type="project" value="UniProtKB-SubCell"/>
</dbReference>
<comment type="subcellular location">
    <subcellularLocation>
        <location evidence="5">Cell membrane</location>
        <topology evidence="5">Single-pass membrane protein</topology>
    </subcellularLocation>
</comment>
<proteinExistence type="inferred from homology"/>
<dbReference type="NCBIfam" id="TIGR03319">
    <property type="entry name" value="RNase_Y"/>
    <property type="match status" value="1"/>
</dbReference>
<evidence type="ECO:0000256" key="5">
    <source>
        <dbReference type="HAMAP-Rule" id="MF_00335"/>
    </source>
</evidence>
<dbReference type="InterPro" id="IPR003607">
    <property type="entry name" value="HD/PDEase_dom"/>
</dbReference>
<dbReference type="Gene3D" id="3.30.1370.10">
    <property type="entry name" value="K Homology domain, type 1"/>
    <property type="match status" value="1"/>
</dbReference>
<dbReference type="SUPFAM" id="SSF54791">
    <property type="entry name" value="Eukaryotic type KH-domain (KH-domain type I)"/>
    <property type="match status" value="1"/>
</dbReference>
<dbReference type="PANTHER" id="PTHR12826:SF15">
    <property type="entry name" value="RIBONUCLEASE Y"/>
    <property type="match status" value="1"/>
</dbReference>
<feature type="domain" description="HD" evidence="8">
    <location>
        <begin position="325"/>
        <end position="418"/>
    </location>
</feature>
<comment type="caution">
    <text evidence="9">The sequence shown here is derived from an EMBL/GenBank/DDBJ whole genome shotgun (WGS) entry which is preliminary data.</text>
</comment>
<evidence type="ECO:0000256" key="6">
    <source>
        <dbReference type="NCBIfam" id="TIGR03319"/>
    </source>
</evidence>
<dbReference type="Pfam" id="PF12072">
    <property type="entry name" value="RNase_Y_N"/>
    <property type="match status" value="1"/>
</dbReference>
<dbReference type="PANTHER" id="PTHR12826">
    <property type="entry name" value="RIBONUCLEASE Y"/>
    <property type="match status" value="1"/>
</dbReference>
<dbReference type="Pfam" id="PF01966">
    <property type="entry name" value="HD"/>
    <property type="match status" value="1"/>
</dbReference>
<keyword evidence="2 5" id="KW-0255">Endonuclease</keyword>
<gene>
    <name evidence="5" type="primary">rny</name>
    <name evidence="9" type="ORF">A2174_01410</name>
</gene>
<dbReference type="PROSITE" id="PS51831">
    <property type="entry name" value="HD"/>
    <property type="match status" value="1"/>
</dbReference>
<keyword evidence="4 5" id="KW-0694">RNA-binding</keyword>
<dbReference type="CDD" id="cd00077">
    <property type="entry name" value="HDc"/>
    <property type="match status" value="1"/>
</dbReference>
<dbReference type="Gene3D" id="1.10.3210.10">
    <property type="entry name" value="Hypothetical protein af1432"/>
    <property type="match status" value="1"/>
</dbReference>
<dbReference type="SMART" id="SM00471">
    <property type="entry name" value="HDc"/>
    <property type="match status" value="1"/>
</dbReference>
<evidence type="ECO:0000313" key="9">
    <source>
        <dbReference type="EMBL" id="OGZ33460.1"/>
    </source>
</evidence>
<evidence type="ECO:0000256" key="2">
    <source>
        <dbReference type="ARBA" id="ARBA00022759"/>
    </source>
</evidence>
<evidence type="ECO:0000259" key="8">
    <source>
        <dbReference type="PROSITE" id="PS51831"/>
    </source>
</evidence>
<keyword evidence="5" id="KW-0812">Transmembrane</keyword>
<dbReference type="CDD" id="cd22431">
    <property type="entry name" value="KH-I_RNaseY"/>
    <property type="match status" value="1"/>
</dbReference>
<dbReference type="Pfam" id="PF00013">
    <property type="entry name" value="KH_1"/>
    <property type="match status" value="1"/>
</dbReference>
<dbReference type="SMART" id="SM00322">
    <property type="entry name" value="KH"/>
    <property type="match status" value="1"/>
</dbReference>
<dbReference type="GO" id="GO:0003723">
    <property type="term" value="F:RNA binding"/>
    <property type="evidence" value="ECO:0007669"/>
    <property type="project" value="UniProtKB-UniRule"/>
</dbReference>
<dbReference type="EC" id="3.1.-.-" evidence="5 6"/>
<sequence>MEYFFYLILSLLALAIGSILGYFARQTIAKKQLGSVESKLEKMIEEAKIQAKETLLKAKEKAMQVIEATEKEERERKQQLLKIEERIDKREQNLERKNEEAERKYQELTEKIEKVKQIKQELETAGAKQREVLERVAQMSQEEAQKTLLAAVEQDYQKVILERVKKMEDDGRQELEKKARDIITLAMQRFAASQASEISTSTVTLPSDDLKGRIIGKEGRNIKTLEKLTGVEVIVDDTPGAIVISGFDPIRRQIAKVALEKLMADGRIQPARIEETVEKAKEEIGDKIQEAGEAAVYDTGVAGLDPKLIKILGRLRFRTSYGQNVLLHSVEVAHLGGAIAAEIGADVSLAKKAGLLHDIGKAIDHEVQGSHTEIGKMILEKFNLPPEVVKAMISHHEEYPHENIESIIVQVADAISAARPGARKDTLEAYLKRLEELEKIANSFEGIEKSYAIQAGREIRVFVKPETIDDLAAQKLARQIADRIQEELKYPGEIKVNVIRETRVVEYAR</sequence>
<evidence type="ECO:0000256" key="3">
    <source>
        <dbReference type="ARBA" id="ARBA00022801"/>
    </source>
</evidence>
<dbReference type="InterPro" id="IPR006674">
    <property type="entry name" value="HD_domain"/>
</dbReference>
<dbReference type="PROSITE" id="PS50084">
    <property type="entry name" value="KH_TYPE_1"/>
    <property type="match status" value="1"/>
</dbReference>
<keyword evidence="7" id="KW-0175">Coiled coil</keyword>
<organism evidence="9 10">
    <name type="scientific">Candidatus Portnoybacteria bacterium RBG_13_41_18</name>
    <dbReference type="NCBI Taxonomy" id="1801991"/>
    <lineage>
        <taxon>Bacteria</taxon>
        <taxon>Candidatus Portnoyibacteriota</taxon>
    </lineage>
</organism>
<evidence type="ECO:0000256" key="7">
    <source>
        <dbReference type="SAM" id="Coils"/>
    </source>
</evidence>
<comment type="function">
    <text evidence="5">Endoribonuclease that initiates mRNA decay.</text>
</comment>
<comment type="similarity">
    <text evidence="5">Belongs to the RNase Y family.</text>
</comment>
<dbReference type="HAMAP" id="MF_00335">
    <property type="entry name" value="RNase_Y"/>
    <property type="match status" value="1"/>
</dbReference>
<evidence type="ECO:0000313" key="10">
    <source>
        <dbReference type="Proteomes" id="UP000177725"/>
    </source>
</evidence>
<dbReference type="NCBIfam" id="TIGR00277">
    <property type="entry name" value="HDIG"/>
    <property type="match status" value="1"/>
</dbReference>
<accession>A0A1G2F760</accession>
<reference evidence="9 10" key="1">
    <citation type="journal article" date="2016" name="Nat. Commun.">
        <title>Thousands of microbial genomes shed light on interconnected biogeochemical processes in an aquifer system.</title>
        <authorList>
            <person name="Anantharaman K."/>
            <person name="Brown C.T."/>
            <person name="Hug L.A."/>
            <person name="Sharon I."/>
            <person name="Castelle C.J."/>
            <person name="Probst A.J."/>
            <person name="Thomas B.C."/>
            <person name="Singh A."/>
            <person name="Wilkins M.J."/>
            <person name="Karaoz U."/>
            <person name="Brodie E.L."/>
            <person name="Williams K.H."/>
            <person name="Hubbard S.S."/>
            <person name="Banfield J.F."/>
        </authorList>
    </citation>
    <scope>NUCLEOTIDE SEQUENCE [LARGE SCALE GENOMIC DNA]</scope>
</reference>
<dbReference type="AlphaFoldDB" id="A0A1G2F760"/>
<keyword evidence="5" id="KW-0472">Membrane</keyword>
<dbReference type="EMBL" id="MHMV01000045">
    <property type="protein sequence ID" value="OGZ33460.1"/>
    <property type="molecule type" value="Genomic_DNA"/>
</dbReference>
<keyword evidence="5" id="KW-1133">Transmembrane helix</keyword>
<keyword evidence="1 5" id="KW-0540">Nuclease</keyword>
<dbReference type="InterPro" id="IPR036612">
    <property type="entry name" value="KH_dom_type_1_sf"/>
</dbReference>
<feature type="coiled-coil region" evidence="7">
    <location>
        <begin position="52"/>
        <end position="128"/>
    </location>
</feature>
<keyword evidence="3 5" id="KW-0378">Hydrolase</keyword>
<dbReference type="GO" id="GO:0006402">
    <property type="term" value="P:mRNA catabolic process"/>
    <property type="evidence" value="ECO:0007669"/>
    <property type="project" value="UniProtKB-UniRule"/>
</dbReference>
<dbReference type="InterPro" id="IPR022711">
    <property type="entry name" value="RNase_Y_N"/>
</dbReference>
<dbReference type="GO" id="GO:0004521">
    <property type="term" value="F:RNA endonuclease activity"/>
    <property type="evidence" value="ECO:0007669"/>
    <property type="project" value="UniProtKB-UniRule"/>
</dbReference>
<dbReference type="InterPro" id="IPR004088">
    <property type="entry name" value="KH_dom_type_1"/>
</dbReference>
<evidence type="ECO:0000256" key="4">
    <source>
        <dbReference type="ARBA" id="ARBA00022884"/>
    </source>
</evidence>
<feature type="transmembrane region" description="Helical" evidence="5">
    <location>
        <begin position="6"/>
        <end position="24"/>
    </location>
</feature>
<keyword evidence="5" id="KW-1003">Cell membrane</keyword>
<dbReference type="Proteomes" id="UP000177725">
    <property type="component" value="Unassembled WGS sequence"/>
</dbReference>
<name>A0A1G2F760_9BACT</name>
<dbReference type="GO" id="GO:0016787">
    <property type="term" value="F:hydrolase activity"/>
    <property type="evidence" value="ECO:0007669"/>
    <property type="project" value="UniProtKB-KW"/>
</dbReference>
<dbReference type="InterPro" id="IPR017705">
    <property type="entry name" value="Ribonuclease_Y"/>
</dbReference>
<protein>
    <recommendedName>
        <fullName evidence="5 6">Ribonuclease Y</fullName>
        <shortName evidence="5">RNase Y</shortName>
        <ecNumber evidence="5 6">3.1.-.-</ecNumber>
    </recommendedName>
</protein>